<accession>A0ABD6T266</accession>
<dbReference type="EMBL" id="NUTL01000096">
    <property type="protein sequence ID" value="PHE91700.1"/>
    <property type="molecule type" value="Genomic_DNA"/>
</dbReference>
<proteinExistence type="predicted"/>
<evidence type="ECO:0000313" key="1">
    <source>
        <dbReference type="EMBL" id="PHE91700.1"/>
    </source>
</evidence>
<dbReference type="RefSeq" id="WP_003209523.1">
    <property type="nucleotide sequence ID" value="NZ_CM000744.1"/>
</dbReference>
<organism evidence="1 2">
    <name type="scientific">Bacillus pseudomycoides</name>
    <dbReference type="NCBI Taxonomy" id="64104"/>
    <lineage>
        <taxon>Bacteria</taxon>
        <taxon>Bacillati</taxon>
        <taxon>Bacillota</taxon>
        <taxon>Bacilli</taxon>
        <taxon>Bacillales</taxon>
        <taxon>Bacillaceae</taxon>
        <taxon>Bacillus</taxon>
        <taxon>Bacillus cereus group</taxon>
    </lineage>
</organism>
<name>A0ABD6T266_9BACI</name>
<reference evidence="1 2" key="1">
    <citation type="submission" date="2017-09" db="EMBL/GenBank/DDBJ databases">
        <title>Large-scale bioinformatics analysis of Bacillus genomes uncovers conserved roles of natural products in bacterial physiology.</title>
        <authorList>
            <consortium name="Agbiome Team Llc"/>
            <person name="Bleich R.M."/>
            <person name="Grubbs K.J."/>
            <person name="Santa Maria K.C."/>
            <person name="Allen S.E."/>
            <person name="Farag S."/>
            <person name="Shank E.A."/>
            <person name="Bowers A."/>
        </authorList>
    </citation>
    <scope>NUCLEOTIDE SEQUENCE [LARGE SCALE GENOMIC DNA]</scope>
    <source>
        <strain evidence="1 2">AFS037265</strain>
    </source>
</reference>
<gene>
    <name evidence="1" type="ORF">COF81_21445</name>
</gene>
<protein>
    <submittedName>
        <fullName evidence="1">Uncharacterized protein</fullName>
    </submittedName>
</protein>
<comment type="caution">
    <text evidence="1">The sequence shown here is derived from an EMBL/GenBank/DDBJ whole genome shotgun (WGS) entry which is preliminary data.</text>
</comment>
<evidence type="ECO:0000313" key="2">
    <source>
        <dbReference type="Proteomes" id="UP000221918"/>
    </source>
</evidence>
<dbReference type="Proteomes" id="UP000221918">
    <property type="component" value="Unassembled WGS sequence"/>
</dbReference>
<sequence length="168" mass="18594">MYQLGQKIAGDVDYITATLKGVEAAEDGTLIRKQVGPGRRAQNANRLSGEKLDNLSLNIEKKASVGNEPVLEKKSAEFFDELNLKSEQKVPTEGLDKTLNNYRRLKDKADASRSLLPPKYQKEDMTGFKLGNTAYAEVNIKNHFEGELKSFSKYGNLNKNGEVTSVPG</sequence>
<dbReference type="AlphaFoldDB" id="A0ABD6T266"/>